<reference evidence="1" key="1">
    <citation type="submission" date="2022-08" db="EMBL/GenBank/DDBJ databases">
        <title>Genome Sequence of Lecanicillium fungicola.</title>
        <authorList>
            <person name="Buettner E."/>
        </authorList>
    </citation>
    <scope>NUCLEOTIDE SEQUENCE</scope>
    <source>
        <strain evidence="1">Babe33</strain>
    </source>
</reference>
<sequence length="259" mass="28438">MFNILSTFKKLPNINTLSFRSIVPSFPQHDALAAAKNLTRDEAHANVLKNHPEEWIIESKNIEEYLLANRGSNHTIYLSDEKAFVSMAKVEYDVKNLHSRESGPCIVPAKYTKTYTKQTGQWYGSWSPASACQYGQKSTGGGSSAISYSSSISITENAGLDWTIIKDVLSASLGLTVTETWGESKTYTCTLPPKSVVQIWSQPYIAWGWFWSQTCVSNPMCGGCANERVDGGATAPAQNPGTHQFFQLGCSTGTNNVRC</sequence>
<proteinExistence type="predicted"/>
<dbReference type="EMBL" id="JANJQO010000118">
    <property type="protein sequence ID" value="KAJ2981661.1"/>
    <property type="molecule type" value="Genomic_DNA"/>
</dbReference>
<keyword evidence="2" id="KW-1185">Reference proteome</keyword>
<evidence type="ECO:0000313" key="2">
    <source>
        <dbReference type="Proteomes" id="UP001143910"/>
    </source>
</evidence>
<dbReference type="Proteomes" id="UP001143910">
    <property type="component" value="Unassembled WGS sequence"/>
</dbReference>
<gene>
    <name evidence="1" type="ORF">NQ176_g1883</name>
</gene>
<protein>
    <submittedName>
        <fullName evidence="1">Uncharacterized protein</fullName>
    </submittedName>
</protein>
<accession>A0ACC1NS22</accession>
<evidence type="ECO:0000313" key="1">
    <source>
        <dbReference type="EMBL" id="KAJ2981661.1"/>
    </source>
</evidence>
<comment type="caution">
    <text evidence="1">The sequence shown here is derived from an EMBL/GenBank/DDBJ whole genome shotgun (WGS) entry which is preliminary data.</text>
</comment>
<organism evidence="1 2">
    <name type="scientific">Zarea fungicola</name>
    <dbReference type="NCBI Taxonomy" id="93591"/>
    <lineage>
        <taxon>Eukaryota</taxon>
        <taxon>Fungi</taxon>
        <taxon>Dikarya</taxon>
        <taxon>Ascomycota</taxon>
        <taxon>Pezizomycotina</taxon>
        <taxon>Sordariomycetes</taxon>
        <taxon>Hypocreomycetidae</taxon>
        <taxon>Hypocreales</taxon>
        <taxon>Cordycipitaceae</taxon>
        <taxon>Zarea</taxon>
    </lineage>
</organism>
<name>A0ACC1NS22_9HYPO</name>